<keyword evidence="14 19" id="KW-0862">Zinc</keyword>
<feature type="binding site" evidence="19">
    <location>
        <position position="193"/>
    </location>
    <ligand>
        <name>Zn(2+)</name>
        <dbReference type="ChEBI" id="CHEBI:29105"/>
    </ligand>
</feature>
<evidence type="ECO:0000256" key="6">
    <source>
        <dbReference type="ARBA" id="ARBA00004661"/>
    </source>
</evidence>
<dbReference type="NCBIfam" id="TIGR01357">
    <property type="entry name" value="aroB"/>
    <property type="match status" value="1"/>
</dbReference>
<dbReference type="GO" id="GO:0000166">
    <property type="term" value="F:nucleotide binding"/>
    <property type="evidence" value="ECO:0007669"/>
    <property type="project" value="UniProtKB-KW"/>
</dbReference>
<evidence type="ECO:0000256" key="1">
    <source>
        <dbReference type="ARBA" id="ARBA00001393"/>
    </source>
</evidence>
<dbReference type="PANTHER" id="PTHR43622">
    <property type="entry name" value="3-DEHYDROQUINATE SYNTHASE"/>
    <property type="match status" value="1"/>
</dbReference>
<comment type="function">
    <text evidence="4 19">Catalyzes the conversion of 3-deoxy-D-arabino-heptulosonate 7-phosphate (DAHP) to dehydroquinate (DHQ).</text>
</comment>
<dbReference type="GO" id="GO:0008652">
    <property type="term" value="P:amino acid biosynthetic process"/>
    <property type="evidence" value="ECO:0007669"/>
    <property type="project" value="UniProtKB-KW"/>
</dbReference>
<feature type="binding site" evidence="19">
    <location>
        <position position="160"/>
    </location>
    <ligand>
        <name>NAD(+)</name>
        <dbReference type="ChEBI" id="CHEBI:57540"/>
    </ligand>
</feature>
<evidence type="ECO:0000313" key="22">
    <source>
        <dbReference type="EMBL" id="PAP78805.1"/>
    </source>
</evidence>
<evidence type="ECO:0000256" key="15">
    <source>
        <dbReference type="ARBA" id="ARBA00023027"/>
    </source>
</evidence>
<evidence type="ECO:0000256" key="7">
    <source>
        <dbReference type="ARBA" id="ARBA00005412"/>
    </source>
</evidence>
<feature type="binding site" evidence="19">
    <location>
        <begin position="114"/>
        <end position="118"/>
    </location>
    <ligand>
        <name>NAD(+)</name>
        <dbReference type="ChEBI" id="CHEBI:57540"/>
    </ligand>
</feature>
<keyword evidence="13 19" id="KW-0547">Nucleotide-binding</keyword>
<dbReference type="FunFam" id="3.40.50.1970:FF:000007">
    <property type="entry name" value="Pentafunctional AROM polypeptide"/>
    <property type="match status" value="1"/>
</dbReference>
<dbReference type="AlphaFoldDB" id="A0A271J787"/>
<evidence type="ECO:0000256" key="2">
    <source>
        <dbReference type="ARBA" id="ARBA00001911"/>
    </source>
</evidence>
<name>A0A271J787_9BACT</name>
<proteinExistence type="inferred from homology"/>
<feature type="domain" description="3-dehydroquinate synthase C-terminal" evidence="21">
    <location>
        <begin position="190"/>
        <end position="334"/>
    </location>
</feature>
<feature type="binding site" evidence="19">
    <location>
        <position position="273"/>
    </location>
    <ligand>
        <name>Zn(2+)</name>
        <dbReference type="ChEBI" id="CHEBI:29105"/>
    </ligand>
</feature>
<dbReference type="Gene3D" id="1.20.1090.10">
    <property type="entry name" value="Dehydroquinate synthase-like - alpha domain"/>
    <property type="match status" value="1"/>
</dbReference>
<evidence type="ECO:0000256" key="17">
    <source>
        <dbReference type="ARBA" id="ARBA00023239"/>
    </source>
</evidence>
<keyword evidence="11 19" id="KW-0028">Amino-acid biosynthesis</keyword>
<feature type="binding site" evidence="19">
    <location>
        <position position="256"/>
    </location>
    <ligand>
        <name>Zn(2+)</name>
        <dbReference type="ChEBI" id="CHEBI:29105"/>
    </ligand>
</feature>
<evidence type="ECO:0000256" key="13">
    <source>
        <dbReference type="ARBA" id="ARBA00022741"/>
    </source>
</evidence>
<keyword evidence="23" id="KW-1185">Reference proteome</keyword>
<evidence type="ECO:0000256" key="12">
    <source>
        <dbReference type="ARBA" id="ARBA00022723"/>
    </source>
</evidence>
<dbReference type="InterPro" id="IPR030963">
    <property type="entry name" value="DHQ_synth_fam"/>
</dbReference>
<comment type="similarity">
    <text evidence="7 19">Belongs to the sugar phosphate cyclases superfamily. Dehydroquinate synthase family.</text>
</comment>
<comment type="cofactor">
    <cofactor evidence="19">
        <name>Co(2+)</name>
        <dbReference type="ChEBI" id="CHEBI:48828"/>
    </cofactor>
    <cofactor evidence="19">
        <name>Zn(2+)</name>
        <dbReference type="ChEBI" id="CHEBI:29105"/>
    </cofactor>
    <text evidence="19">Binds 1 divalent metal cation per subunit. Can use either Co(2+) or Zn(2+).</text>
</comment>
<evidence type="ECO:0000256" key="14">
    <source>
        <dbReference type="ARBA" id="ARBA00022833"/>
    </source>
</evidence>
<dbReference type="Gene3D" id="3.40.50.1970">
    <property type="match status" value="1"/>
</dbReference>
<dbReference type="InterPro" id="IPR016037">
    <property type="entry name" value="DHQ_synth_AroB"/>
</dbReference>
<dbReference type="HAMAP" id="MF_00110">
    <property type="entry name" value="DHQ_synthase"/>
    <property type="match status" value="1"/>
</dbReference>
<keyword evidence="16 19" id="KW-0057">Aromatic amino acid biosynthesis</keyword>
<evidence type="ECO:0000256" key="4">
    <source>
        <dbReference type="ARBA" id="ARBA00003485"/>
    </source>
</evidence>
<evidence type="ECO:0000256" key="9">
    <source>
        <dbReference type="ARBA" id="ARBA00017684"/>
    </source>
</evidence>
<comment type="caution">
    <text evidence="22">The sequence shown here is derived from an EMBL/GenBank/DDBJ whole genome shotgun (WGS) entry which is preliminary data.</text>
</comment>
<evidence type="ECO:0000259" key="20">
    <source>
        <dbReference type="Pfam" id="PF01761"/>
    </source>
</evidence>
<keyword evidence="15 19" id="KW-0520">NAD</keyword>
<gene>
    <name evidence="19" type="primary">aroB</name>
    <name evidence="22" type="ORF">BSZ37_15850</name>
</gene>
<dbReference type="Pfam" id="PF01761">
    <property type="entry name" value="DHQ_synthase"/>
    <property type="match status" value="1"/>
</dbReference>
<dbReference type="GO" id="GO:0046872">
    <property type="term" value="F:metal ion binding"/>
    <property type="evidence" value="ECO:0007669"/>
    <property type="project" value="UniProtKB-KW"/>
</dbReference>
<dbReference type="InterPro" id="IPR050071">
    <property type="entry name" value="Dehydroquinate_synthase"/>
</dbReference>
<feature type="binding site" evidence="19">
    <location>
        <begin position="178"/>
        <end position="181"/>
    </location>
    <ligand>
        <name>NAD(+)</name>
        <dbReference type="ChEBI" id="CHEBI:57540"/>
    </ligand>
</feature>
<sequence length="372" mass="38774">MASPLPVSPPAVHVALSEGRSYAVHFEPLATAPMHLREAGLSGPLALVVTDETVGPLHLGALADALRADGWTVEATAVPAGEGSKSLDQLSALHDWALGLGIDRQTPLLALGGGVVGDLAGFAAATLLRGIPLVHLPTTTISQVDSAIGGKTGINHATGKNLVGAFHQPRLVLADPATLDTLDERAFRSGLAEAVKHALISDPALADRLDREWDTLVARQPDVLAPLLRDAAAVKARVIEADEREAGERAFLNFGHTFGHALEKEAGYGTLTHGEAVALGMRAALHLSESLRLGQVAEALGPFAEADRLVARLDPPAPTLAIDALMAATEADKKRTAAGVRYVVLDAVGRPRLAADVDDALLRAAWRYALSA</sequence>
<evidence type="ECO:0000256" key="10">
    <source>
        <dbReference type="ARBA" id="ARBA00022490"/>
    </source>
</evidence>
<evidence type="ECO:0000259" key="21">
    <source>
        <dbReference type="Pfam" id="PF24621"/>
    </source>
</evidence>
<protein>
    <recommendedName>
        <fullName evidence="9 19">3-dehydroquinate synthase</fullName>
        <shortName evidence="19">DHQS</shortName>
        <ecNumber evidence="8 19">4.2.3.4</ecNumber>
    </recommendedName>
</protein>
<comment type="cofactor">
    <cofactor evidence="3">
        <name>Zn(2+)</name>
        <dbReference type="ChEBI" id="CHEBI:29105"/>
    </cofactor>
</comment>
<evidence type="ECO:0000256" key="11">
    <source>
        <dbReference type="ARBA" id="ARBA00022605"/>
    </source>
</evidence>
<evidence type="ECO:0000256" key="8">
    <source>
        <dbReference type="ARBA" id="ARBA00013031"/>
    </source>
</evidence>
<keyword evidence="18 19" id="KW-0170">Cobalt</keyword>
<comment type="pathway">
    <text evidence="6 19">Metabolic intermediate biosynthesis; chorismate biosynthesis; chorismate from D-erythrose 4-phosphate and phosphoenolpyruvate: step 2/7.</text>
</comment>
<dbReference type="GO" id="GO:0005737">
    <property type="term" value="C:cytoplasm"/>
    <property type="evidence" value="ECO:0007669"/>
    <property type="project" value="UniProtKB-SubCell"/>
</dbReference>
<dbReference type="UniPathway" id="UPA00053">
    <property type="reaction ID" value="UER00085"/>
</dbReference>
<evidence type="ECO:0000256" key="19">
    <source>
        <dbReference type="HAMAP-Rule" id="MF_00110"/>
    </source>
</evidence>
<reference evidence="22 23" key="1">
    <citation type="submission" date="2016-11" db="EMBL/GenBank/DDBJ databases">
        <title>Study of marine rhodopsin-containing bacteria.</title>
        <authorList>
            <person name="Yoshizawa S."/>
            <person name="Kumagai Y."/>
            <person name="Kogure K."/>
        </authorList>
    </citation>
    <scope>NUCLEOTIDE SEQUENCE [LARGE SCALE GENOMIC DNA]</scope>
    <source>
        <strain evidence="22 23">SAORIC-28</strain>
    </source>
</reference>
<keyword evidence="10 19" id="KW-0963">Cytoplasm</keyword>
<dbReference type="Proteomes" id="UP000216339">
    <property type="component" value="Unassembled WGS sequence"/>
</dbReference>
<feature type="domain" description="3-dehydroquinate synthase N-terminal" evidence="20">
    <location>
        <begin position="77"/>
        <end position="188"/>
    </location>
</feature>
<dbReference type="EMBL" id="MQWD01000001">
    <property type="protein sequence ID" value="PAP78805.1"/>
    <property type="molecule type" value="Genomic_DNA"/>
</dbReference>
<comment type="cofactor">
    <cofactor evidence="2 19">
        <name>NAD(+)</name>
        <dbReference type="ChEBI" id="CHEBI:57540"/>
    </cofactor>
</comment>
<dbReference type="GO" id="GO:0003856">
    <property type="term" value="F:3-dehydroquinate synthase activity"/>
    <property type="evidence" value="ECO:0007669"/>
    <property type="project" value="UniProtKB-UniRule"/>
</dbReference>
<feature type="binding site" evidence="19">
    <location>
        <position position="151"/>
    </location>
    <ligand>
        <name>NAD(+)</name>
        <dbReference type="ChEBI" id="CHEBI:57540"/>
    </ligand>
</feature>
<evidence type="ECO:0000313" key="23">
    <source>
        <dbReference type="Proteomes" id="UP000216339"/>
    </source>
</evidence>
<dbReference type="SUPFAM" id="SSF56796">
    <property type="entry name" value="Dehydroquinate synthase-like"/>
    <property type="match status" value="1"/>
</dbReference>
<organism evidence="22 23">
    <name type="scientific">Rubrivirga marina</name>
    <dbReference type="NCBI Taxonomy" id="1196024"/>
    <lineage>
        <taxon>Bacteria</taxon>
        <taxon>Pseudomonadati</taxon>
        <taxon>Rhodothermota</taxon>
        <taxon>Rhodothermia</taxon>
        <taxon>Rhodothermales</taxon>
        <taxon>Rubricoccaceae</taxon>
        <taxon>Rubrivirga</taxon>
    </lineage>
</organism>
<accession>A0A271J787</accession>
<evidence type="ECO:0000256" key="5">
    <source>
        <dbReference type="ARBA" id="ARBA00004496"/>
    </source>
</evidence>
<keyword evidence="17 19" id="KW-0456">Lyase</keyword>
<comment type="subcellular location">
    <subcellularLocation>
        <location evidence="5 19">Cytoplasm</location>
    </subcellularLocation>
</comment>
<dbReference type="GO" id="GO:0009073">
    <property type="term" value="P:aromatic amino acid family biosynthetic process"/>
    <property type="evidence" value="ECO:0007669"/>
    <property type="project" value="UniProtKB-KW"/>
</dbReference>
<evidence type="ECO:0000256" key="16">
    <source>
        <dbReference type="ARBA" id="ARBA00023141"/>
    </source>
</evidence>
<dbReference type="InterPro" id="IPR056179">
    <property type="entry name" value="DHQS_C"/>
</dbReference>
<dbReference type="PIRSF" id="PIRSF001455">
    <property type="entry name" value="DHQ_synth"/>
    <property type="match status" value="1"/>
</dbReference>
<dbReference type="PANTHER" id="PTHR43622:SF7">
    <property type="entry name" value="3-DEHYDROQUINATE SYNTHASE, CHLOROPLASTIC"/>
    <property type="match status" value="1"/>
</dbReference>
<dbReference type="InterPro" id="IPR030960">
    <property type="entry name" value="DHQS/DOIS_N"/>
</dbReference>
<comment type="catalytic activity">
    <reaction evidence="1 19">
        <text>7-phospho-2-dehydro-3-deoxy-D-arabino-heptonate = 3-dehydroquinate + phosphate</text>
        <dbReference type="Rhea" id="RHEA:21968"/>
        <dbReference type="ChEBI" id="CHEBI:32364"/>
        <dbReference type="ChEBI" id="CHEBI:43474"/>
        <dbReference type="ChEBI" id="CHEBI:58394"/>
        <dbReference type="EC" id="4.2.3.4"/>
    </reaction>
</comment>
<evidence type="ECO:0000256" key="18">
    <source>
        <dbReference type="ARBA" id="ARBA00023285"/>
    </source>
</evidence>
<dbReference type="GO" id="GO:0009423">
    <property type="term" value="P:chorismate biosynthetic process"/>
    <property type="evidence" value="ECO:0007669"/>
    <property type="project" value="UniProtKB-UniRule"/>
</dbReference>
<evidence type="ECO:0000256" key="3">
    <source>
        <dbReference type="ARBA" id="ARBA00001947"/>
    </source>
</evidence>
<dbReference type="EC" id="4.2.3.4" evidence="8 19"/>
<keyword evidence="12 19" id="KW-0479">Metal-binding</keyword>
<comment type="caution">
    <text evidence="19">Lacks conserved residue(s) required for the propagation of feature annotation.</text>
</comment>
<dbReference type="CDD" id="cd08195">
    <property type="entry name" value="DHQS"/>
    <property type="match status" value="1"/>
</dbReference>
<feature type="binding site" evidence="19">
    <location>
        <begin position="138"/>
        <end position="139"/>
    </location>
    <ligand>
        <name>NAD(+)</name>
        <dbReference type="ChEBI" id="CHEBI:57540"/>
    </ligand>
</feature>
<dbReference type="Pfam" id="PF24621">
    <property type="entry name" value="DHQS_C"/>
    <property type="match status" value="1"/>
</dbReference>